<protein>
    <submittedName>
        <fullName evidence="1">Uncharacterized protein</fullName>
    </submittedName>
</protein>
<evidence type="ECO:0000313" key="1">
    <source>
        <dbReference type="EMBL" id="WAL59849.1"/>
    </source>
</evidence>
<dbReference type="Proteomes" id="UP001163152">
    <property type="component" value="Chromosome"/>
</dbReference>
<keyword evidence="2" id="KW-1185">Reference proteome</keyword>
<evidence type="ECO:0000313" key="2">
    <source>
        <dbReference type="Proteomes" id="UP001163152"/>
    </source>
</evidence>
<name>A0A9E8ZDE0_9CYAN</name>
<proteinExistence type="predicted"/>
<dbReference type="KEGG" id="tsin:OXH18_22185"/>
<dbReference type="AlphaFoldDB" id="A0A9E8ZDE0"/>
<sequence length="219" mass="24321">MMSSDVAQVGLTDAQWNMAHQIADRLAKEDTDVNELGKVIAYLRTAINQYGSNAGSQFFKYLKTLVKNGNSIGHSSKTIGYYRSIDKACSDILQKENLDAEAILQILGWAARLMRYYKVSPIGENAEPQEESVPSAVTERQAAIEALIQTQTFEVGQMIEAQVKQKLKGNKVTYLIGDLLFTEKEAKTFDRIPASGKVKVEIKSLKEDGSINHVKFVQS</sequence>
<gene>
    <name evidence="1" type="ORF">OXH18_22185</name>
</gene>
<dbReference type="EMBL" id="CP113797">
    <property type="protein sequence ID" value="WAL59849.1"/>
    <property type="molecule type" value="Genomic_DNA"/>
</dbReference>
<accession>A0A9E8ZDE0</accession>
<reference evidence="1" key="1">
    <citation type="submission" date="2022-12" db="EMBL/GenBank/DDBJ databases">
        <title>Polyphasic identification of a Novel Hot-Spring Cyanobacterium Ocullathermofonsia sinensis gen nov. sp. nov. and Genomic Insights on its Adaptations to the Thermal Habitat.</title>
        <authorList>
            <person name="Daroch M."/>
            <person name="Tang J."/>
            <person name="Jiang Y."/>
        </authorList>
    </citation>
    <scope>NUCLEOTIDE SEQUENCE</scope>
    <source>
        <strain evidence="1">PKUAC-SCTA174</strain>
    </source>
</reference>
<organism evidence="1 2">
    <name type="scientific">Thermocoleostomius sinensis A174</name>
    <dbReference type="NCBI Taxonomy" id="2016057"/>
    <lineage>
        <taxon>Bacteria</taxon>
        <taxon>Bacillati</taxon>
        <taxon>Cyanobacteriota</taxon>
        <taxon>Cyanophyceae</taxon>
        <taxon>Oculatellales</taxon>
        <taxon>Oculatellaceae</taxon>
        <taxon>Thermocoleostomius</taxon>
    </lineage>
</organism>
<dbReference type="RefSeq" id="WP_268609661.1">
    <property type="nucleotide sequence ID" value="NZ_CP113797.1"/>
</dbReference>